<dbReference type="PANTHER" id="PTHR11699">
    <property type="entry name" value="ALDEHYDE DEHYDROGENASE-RELATED"/>
    <property type="match status" value="1"/>
</dbReference>
<feature type="compositionally biased region" description="Basic and acidic residues" evidence="3">
    <location>
        <begin position="1"/>
        <end position="14"/>
    </location>
</feature>
<dbReference type="PROSITE" id="PS00070">
    <property type="entry name" value="ALDEHYDE_DEHYDR_CYS"/>
    <property type="match status" value="1"/>
</dbReference>
<reference evidence="5 6" key="1">
    <citation type="submission" date="2018-12" db="EMBL/GenBank/DDBJ databases">
        <title>Draft genome sequence of Embleya hyalina NBRC 13850T.</title>
        <authorList>
            <person name="Komaki H."/>
            <person name="Hosoyama A."/>
            <person name="Kimura A."/>
            <person name="Ichikawa N."/>
            <person name="Tamura T."/>
        </authorList>
    </citation>
    <scope>NUCLEOTIDE SEQUENCE [LARGE SCALE GENOMIC DNA]</scope>
    <source>
        <strain evidence="5 6">NBRC 13850</strain>
    </source>
</reference>
<gene>
    <name evidence="5" type="primary">betB_4</name>
    <name evidence="5" type="ORF">EHYA_09177</name>
</gene>
<dbReference type="FunFam" id="3.40.605.10:FF:000007">
    <property type="entry name" value="NAD/NADP-dependent betaine aldehyde dehydrogenase"/>
    <property type="match status" value="1"/>
</dbReference>
<evidence type="ECO:0000313" key="5">
    <source>
        <dbReference type="EMBL" id="GCE01411.1"/>
    </source>
</evidence>
<accession>A0A401Z3H8</accession>
<sequence length="498" mass="52870">MKSEHTPPEDREGSPRMSSNGPTRHQFFINGAYVDGSGTEGYDVISPVTGEHVATVPVPTAADLDRAVAAANTAQRAWARVNVWQRAELCHRIGDEITKRVDELARLQTLEQGKPLAESVADIEEAAQLFHLHAEDAVRLHGETMPSTDGTKRMWTFYAPVGTWGIITPWNFPLLMLAEFVAPGLATGNAHVVKPPANTPLTVLKAMEAFVAAGVPEGLINILPGEGATGDALVRHDGIDAIGFIGSSATGAKIQAAAGLKRSIMECSGNGPLVVLEDADLAAAAKAAVYGAYLCAGQVCCATERVIVVDAVHDAFVAAVLRAAEDVVLGDPFDAATNLGSLNNEGVAAKMDRHIADAHERGAKVLVGGKRRVGMPTDLYYEFTVVDEVPVDSLLSREESFGPVVPIITAVDEDDALRLANDDKLGLQGAVFTRSMRAAYRFVEEMAVGQVVVNDSTCFWDVNMPFGGAGNRGTGWGRIGGKHTLLDMSDLRTGVINL</sequence>
<organism evidence="5 6">
    <name type="scientific">Embleya hyalina</name>
    <dbReference type="NCBI Taxonomy" id="516124"/>
    <lineage>
        <taxon>Bacteria</taxon>
        <taxon>Bacillati</taxon>
        <taxon>Actinomycetota</taxon>
        <taxon>Actinomycetes</taxon>
        <taxon>Kitasatosporales</taxon>
        <taxon>Streptomycetaceae</taxon>
        <taxon>Embleya</taxon>
    </lineage>
</organism>
<dbReference type="InterPro" id="IPR016162">
    <property type="entry name" value="Ald_DH_N"/>
</dbReference>
<dbReference type="InterPro" id="IPR015590">
    <property type="entry name" value="Aldehyde_DH_dom"/>
</dbReference>
<protein>
    <submittedName>
        <fullName evidence="5">Betaine-aldehyde dehydrogenase</fullName>
    </submittedName>
</protein>
<dbReference type="EMBL" id="BIFH01000048">
    <property type="protein sequence ID" value="GCE01411.1"/>
    <property type="molecule type" value="Genomic_DNA"/>
</dbReference>
<feature type="domain" description="Aldehyde dehydrogenase" evidence="4">
    <location>
        <begin position="33"/>
        <end position="492"/>
    </location>
</feature>
<comment type="similarity">
    <text evidence="1">Belongs to the aldehyde dehydrogenase family.</text>
</comment>
<proteinExistence type="inferred from homology"/>
<name>A0A401Z3H8_9ACTN</name>
<dbReference type="Proteomes" id="UP000286931">
    <property type="component" value="Unassembled WGS sequence"/>
</dbReference>
<keyword evidence="2" id="KW-0560">Oxidoreductase</keyword>
<dbReference type="SUPFAM" id="SSF53720">
    <property type="entry name" value="ALDH-like"/>
    <property type="match status" value="1"/>
</dbReference>
<evidence type="ECO:0000259" key="4">
    <source>
        <dbReference type="Pfam" id="PF00171"/>
    </source>
</evidence>
<dbReference type="GO" id="GO:0016620">
    <property type="term" value="F:oxidoreductase activity, acting on the aldehyde or oxo group of donors, NAD or NADP as acceptor"/>
    <property type="evidence" value="ECO:0007669"/>
    <property type="project" value="InterPro"/>
</dbReference>
<feature type="region of interest" description="Disordered" evidence="3">
    <location>
        <begin position="1"/>
        <end position="26"/>
    </location>
</feature>
<keyword evidence="6" id="KW-1185">Reference proteome</keyword>
<dbReference type="AlphaFoldDB" id="A0A401Z3H8"/>
<dbReference type="InterPro" id="IPR016163">
    <property type="entry name" value="Ald_DH_C"/>
</dbReference>
<dbReference type="Gene3D" id="3.40.309.10">
    <property type="entry name" value="Aldehyde Dehydrogenase, Chain A, domain 2"/>
    <property type="match status" value="1"/>
</dbReference>
<dbReference type="InterPro" id="IPR016161">
    <property type="entry name" value="Ald_DH/histidinol_DH"/>
</dbReference>
<dbReference type="Gene3D" id="3.40.605.10">
    <property type="entry name" value="Aldehyde Dehydrogenase, Chain A, domain 1"/>
    <property type="match status" value="1"/>
</dbReference>
<evidence type="ECO:0000256" key="1">
    <source>
        <dbReference type="ARBA" id="ARBA00009986"/>
    </source>
</evidence>
<dbReference type="Pfam" id="PF00171">
    <property type="entry name" value="Aldedh"/>
    <property type="match status" value="1"/>
</dbReference>
<evidence type="ECO:0000256" key="2">
    <source>
        <dbReference type="ARBA" id="ARBA00023002"/>
    </source>
</evidence>
<evidence type="ECO:0000256" key="3">
    <source>
        <dbReference type="SAM" id="MobiDB-lite"/>
    </source>
</evidence>
<dbReference type="InterPro" id="IPR016160">
    <property type="entry name" value="Ald_DH_CS_CYS"/>
</dbReference>
<evidence type="ECO:0000313" key="6">
    <source>
        <dbReference type="Proteomes" id="UP000286931"/>
    </source>
</evidence>
<comment type="caution">
    <text evidence="5">The sequence shown here is derived from an EMBL/GenBank/DDBJ whole genome shotgun (WGS) entry which is preliminary data.</text>
</comment>